<sequence length="439" mass="47605">MNKPERTTPRWGLTFGAGFAAFGAYFCMYAFRKPFTAATFAGADDIGGIDFKVALVIAQVIGYALSKFIGIKVIAELRSGQRALLFLSLIVFAELALVGFGLVGNHWLALPMLFLNGLPLGMIWGIVFSYLEGRRTTEILSAMLCVSFIVSSGAVKSVGAWIMQDIWTGPPLAGMFWMPAITGALFFLPLMGFIYWLYRLPPPTRNDELARSKRAPMSGADRRNLLRRLGPGLVGIVLYYVLITAFRDVRDNFAAELWAALGYGDAPAVFTLAELPIAILTLGTLVAGYFISSNRVALRYYHGLIVGSTLLILLSTLAFSAGRLDGAYWMVLVGLGLYLGYVPLNAIYFDRLIGAFREVATAGFLIYVADASGYAGSVGVLLVKNTGGLAVSWLGFFVGLAYVAGLAGLVFALFSWWSFERKLGTTDHDFTTAEPIPGT</sequence>
<feature type="transmembrane region" description="Helical" evidence="1">
    <location>
        <begin position="175"/>
        <end position="198"/>
    </location>
</feature>
<comment type="caution">
    <text evidence="2">The sequence shown here is derived from an EMBL/GenBank/DDBJ whole genome shotgun (WGS) entry which is preliminary data.</text>
</comment>
<feature type="transmembrane region" description="Helical" evidence="1">
    <location>
        <begin position="51"/>
        <end position="71"/>
    </location>
</feature>
<dbReference type="OrthoDB" id="182994at2"/>
<name>A0A5C7FMW9_9BACT</name>
<dbReference type="InterPro" id="IPR036259">
    <property type="entry name" value="MFS_trans_sf"/>
</dbReference>
<organism evidence="2 3">
    <name type="scientific">Neolewinella aurantiaca</name>
    <dbReference type="NCBI Taxonomy" id="2602767"/>
    <lineage>
        <taxon>Bacteria</taxon>
        <taxon>Pseudomonadati</taxon>
        <taxon>Bacteroidota</taxon>
        <taxon>Saprospiria</taxon>
        <taxon>Saprospirales</taxon>
        <taxon>Lewinellaceae</taxon>
        <taxon>Neolewinella</taxon>
    </lineage>
</organism>
<dbReference type="Proteomes" id="UP000321907">
    <property type="component" value="Unassembled WGS sequence"/>
</dbReference>
<feature type="transmembrane region" description="Helical" evidence="1">
    <location>
        <begin position="389"/>
        <end position="414"/>
    </location>
</feature>
<gene>
    <name evidence="2" type="ORF">FUA23_02005</name>
</gene>
<keyword evidence="1" id="KW-0472">Membrane</keyword>
<evidence type="ECO:0000313" key="2">
    <source>
        <dbReference type="EMBL" id="TXF91492.1"/>
    </source>
</evidence>
<dbReference type="SUPFAM" id="SSF103473">
    <property type="entry name" value="MFS general substrate transporter"/>
    <property type="match status" value="1"/>
</dbReference>
<proteinExistence type="predicted"/>
<feature type="transmembrane region" description="Helical" evidence="1">
    <location>
        <begin position="225"/>
        <end position="246"/>
    </location>
</feature>
<keyword evidence="3" id="KW-1185">Reference proteome</keyword>
<reference evidence="2 3" key="1">
    <citation type="submission" date="2019-08" db="EMBL/GenBank/DDBJ databases">
        <title>Lewinella sp. strain SSH13 Genome sequencing and assembly.</title>
        <authorList>
            <person name="Kim I."/>
        </authorList>
    </citation>
    <scope>NUCLEOTIDE SEQUENCE [LARGE SCALE GENOMIC DNA]</scope>
    <source>
        <strain evidence="2 3">SSH13</strain>
    </source>
</reference>
<feature type="transmembrane region" description="Helical" evidence="1">
    <location>
        <begin position="266"/>
        <end position="291"/>
    </location>
</feature>
<accession>A0A5C7FMW9</accession>
<dbReference type="AlphaFoldDB" id="A0A5C7FMW9"/>
<evidence type="ECO:0000256" key="1">
    <source>
        <dbReference type="SAM" id="Phobius"/>
    </source>
</evidence>
<dbReference type="RefSeq" id="WP_147929032.1">
    <property type="nucleotide sequence ID" value="NZ_VOXD01000002.1"/>
</dbReference>
<keyword evidence="1" id="KW-1133">Transmembrane helix</keyword>
<feature type="transmembrane region" description="Helical" evidence="1">
    <location>
        <begin position="83"/>
        <end position="103"/>
    </location>
</feature>
<feature type="transmembrane region" description="Helical" evidence="1">
    <location>
        <begin position="12"/>
        <end position="31"/>
    </location>
</feature>
<feature type="transmembrane region" description="Helical" evidence="1">
    <location>
        <begin position="143"/>
        <end position="163"/>
    </location>
</feature>
<dbReference type="Pfam" id="PF18943">
    <property type="entry name" value="DUF5690"/>
    <property type="match status" value="1"/>
</dbReference>
<dbReference type="EMBL" id="VOXD01000002">
    <property type="protein sequence ID" value="TXF91492.1"/>
    <property type="molecule type" value="Genomic_DNA"/>
</dbReference>
<protein>
    <recommendedName>
        <fullName evidence="4">MFS transporter</fullName>
    </recommendedName>
</protein>
<feature type="transmembrane region" description="Helical" evidence="1">
    <location>
        <begin position="327"/>
        <end position="349"/>
    </location>
</feature>
<feature type="transmembrane region" description="Helical" evidence="1">
    <location>
        <begin position="109"/>
        <end position="131"/>
    </location>
</feature>
<feature type="transmembrane region" description="Helical" evidence="1">
    <location>
        <begin position="303"/>
        <end position="321"/>
    </location>
</feature>
<keyword evidence="1" id="KW-0812">Transmembrane</keyword>
<feature type="transmembrane region" description="Helical" evidence="1">
    <location>
        <begin position="361"/>
        <end position="383"/>
    </location>
</feature>
<evidence type="ECO:0008006" key="4">
    <source>
        <dbReference type="Google" id="ProtNLM"/>
    </source>
</evidence>
<evidence type="ECO:0000313" key="3">
    <source>
        <dbReference type="Proteomes" id="UP000321907"/>
    </source>
</evidence>
<dbReference type="InterPro" id="IPR043745">
    <property type="entry name" value="DUF5690"/>
</dbReference>